<dbReference type="GO" id="GO:0102710">
    <property type="term" value="F:D-inositol-3-phosphate glycosyltransferase activity"/>
    <property type="evidence" value="ECO:0007669"/>
    <property type="project" value="UniProtKB-EC"/>
</dbReference>
<dbReference type="RefSeq" id="WP_145168228.1">
    <property type="nucleotide sequence ID" value="NZ_CP036525.1"/>
</dbReference>
<dbReference type="PANTHER" id="PTHR46401">
    <property type="entry name" value="GLYCOSYLTRANSFERASE WBBK-RELATED"/>
    <property type="match status" value="1"/>
</dbReference>
<accession>A0A517N5Z7</accession>
<dbReference type="AlphaFoldDB" id="A0A517N5Z7"/>
<dbReference type="GO" id="GO:0009103">
    <property type="term" value="P:lipopolysaccharide biosynthetic process"/>
    <property type="evidence" value="ECO:0007669"/>
    <property type="project" value="TreeGrafter"/>
</dbReference>
<dbReference type="Gene3D" id="3.40.50.2000">
    <property type="entry name" value="Glycogen Phosphorylase B"/>
    <property type="match status" value="2"/>
</dbReference>
<evidence type="ECO:0000313" key="3">
    <source>
        <dbReference type="EMBL" id="QDT02541.1"/>
    </source>
</evidence>
<feature type="domain" description="Glycosyl transferase family 1" evidence="2">
    <location>
        <begin position="209"/>
        <end position="348"/>
    </location>
</feature>
<keyword evidence="3" id="KW-0328">Glycosyltransferase</keyword>
<evidence type="ECO:0000259" key="2">
    <source>
        <dbReference type="Pfam" id="PF00534"/>
    </source>
</evidence>
<dbReference type="Proteomes" id="UP000318538">
    <property type="component" value="Chromosome"/>
</dbReference>
<dbReference type="SUPFAM" id="SSF53756">
    <property type="entry name" value="UDP-Glycosyltransferase/glycogen phosphorylase"/>
    <property type="match status" value="1"/>
</dbReference>
<evidence type="ECO:0000256" key="1">
    <source>
        <dbReference type="ARBA" id="ARBA00022679"/>
    </source>
</evidence>
<reference evidence="3 4" key="1">
    <citation type="submission" date="2019-02" db="EMBL/GenBank/DDBJ databases">
        <title>Deep-cultivation of Planctomycetes and their phenomic and genomic characterization uncovers novel biology.</title>
        <authorList>
            <person name="Wiegand S."/>
            <person name="Jogler M."/>
            <person name="Boedeker C."/>
            <person name="Pinto D."/>
            <person name="Vollmers J."/>
            <person name="Rivas-Marin E."/>
            <person name="Kohn T."/>
            <person name="Peeters S.H."/>
            <person name="Heuer A."/>
            <person name="Rast P."/>
            <person name="Oberbeckmann S."/>
            <person name="Bunk B."/>
            <person name="Jeske O."/>
            <person name="Meyerdierks A."/>
            <person name="Storesund J.E."/>
            <person name="Kallscheuer N."/>
            <person name="Luecker S."/>
            <person name="Lage O.M."/>
            <person name="Pohl T."/>
            <person name="Merkel B.J."/>
            <person name="Hornburger P."/>
            <person name="Mueller R.-W."/>
            <person name="Bruemmer F."/>
            <person name="Labrenz M."/>
            <person name="Spormann A.M."/>
            <person name="Op den Camp H."/>
            <person name="Overmann J."/>
            <person name="Amann R."/>
            <person name="Jetten M.S.M."/>
            <person name="Mascher T."/>
            <person name="Medema M.H."/>
            <person name="Devos D.P."/>
            <person name="Kaster A.-K."/>
            <person name="Ovreas L."/>
            <person name="Rohde M."/>
            <person name="Galperin M.Y."/>
            <person name="Jogler C."/>
        </authorList>
    </citation>
    <scope>NUCLEOTIDE SEQUENCE [LARGE SCALE GENOMIC DNA]</scope>
    <source>
        <strain evidence="3 4">K22_7</strain>
    </source>
</reference>
<dbReference type="KEGG" id="rlc:K227x_09190"/>
<sequence length="384" mass="43102">MTTSIAPTAHADHQARTSPLRVAVYLADQNPHRDRSLGITSMTRTLMDEFAGRDDLAMTQVISRSSYAHPEPSIQSRKIPFRTDQTLGRVMADAFHPWLARPEVDLWYYPKGYVSNWSTPHRPSIGTMHDTIVQHYADHYPETRSPRAFRYWIELTKRSLRQLSYVMTISDHAADQLRQFCQRHDITPPPIEVTYEGSSWESLRGHRNAKDDCVTHLASPAPHKGTNRLLTFWHTLQQRGHDLPRLELIGKLDNAGQQILASLRGVTQYPPKSMTELQAAVGRSTALLLPSEIEGFGLPALEAYYVGTPTCYVRGTSVGEVVGEQGRAGEFDLEDVDDFAAALAWALSVNSATVTSISDEMHSRFSNTIIANRVIDAFHRAANR</sequence>
<gene>
    <name evidence="3" type="primary">mshA_1</name>
    <name evidence="3" type="ORF">K227x_09190</name>
</gene>
<dbReference type="EC" id="2.4.1.250" evidence="3"/>
<name>A0A517N5Z7_9BACT</name>
<protein>
    <submittedName>
        <fullName evidence="3">D-inositol-3-phosphate glycosyltransferase</fullName>
        <ecNumber evidence="3">2.4.1.250</ecNumber>
    </submittedName>
</protein>
<dbReference type="OrthoDB" id="283384at2"/>
<organism evidence="3 4">
    <name type="scientific">Rubripirellula lacrimiformis</name>
    <dbReference type="NCBI Taxonomy" id="1930273"/>
    <lineage>
        <taxon>Bacteria</taxon>
        <taxon>Pseudomonadati</taxon>
        <taxon>Planctomycetota</taxon>
        <taxon>Planctomycetia</taxon>
        <taxon>Pirellulales</taxon>
        <taxon>Pirellulaceae</taxon>
        <taxon>Rubripirellula</taxon>
    </lineage>
</organism>
<proteinExistence type="predicted"/>
<keyword evidence="1 3" id="KW-0808">Transferase</keyword>
<dbReference type="EMBL" id="CP036525">
    <property type="protein sequence ID" value="QDT02541.1"/>
    <property type="molecule type" value="Genomic_DNA"/>
</dbReference>
<dbReference type="InterPro" id="IPR001296">
    <property type="entry name" value="Glyco_trans_1"/>
</dbReference>
<keyword evidence="4" id="KW-1185">Reference proteome</keyword>
<evidence type="ECO:0000313" key="4">
    <source>
        <dbReference type="Proteomes" id="UP000318538"/>
    </source>
</evidence>
<dbReference type="Pfam" id="PF00534">
    <property type="entry name" value="Glycos_transf_1"/>
    <property type="match status" value="1"/>
</dbReference>
<dbReference type="PANTHER" id="PTHR46401:SF2">
    <property type="entry name" value="GLYCOSYLTRANSFERASE WBBK-RELATED"/>
    <property type="match status" value="1"/>
</dbReference>